<evidence type="ECO:0000313" key="13">
    <source>
        <dbReference type="EMBL" id="MBP1930727.1"/>
    </source>
</evidence>
<dbReference type="CDD" id="cd01854">
    <property type="entry name" value="YjeQ_EngC"/>
    <property type="match status" value="1"/>
</dbReference>
<dbReference type="InterPro" id="IPR031944">
    <property type="entry name" value="RsgA_N"/>
</dbReference>
<comment type="subunit">
    <text evidence="10">Monomer. Associates with 30S ribosomal subunit, binds 16S rRNA.</text>
</comment>
<name>A0ABS4GKU7_9BACL</name>
<dbReference type="Gene3D" id="3.40.50.300">
    <property type="entry name" value="P-loop containing nucleotide triphosphate hydrolases"/>
    <property type="match status" value="1"/>
</dbReference>
<dbReference type="CDD" id="cd04466">
    <property type="entry name" value="S1_YloQ_GTPase"/>
    <property type="match status" value="1"/>
</dbReference>
<dbReference type="PROSITE" id="PS50936">
    <property type="entry name" value="ENGC_GTPASE"/>
    <property type="match status" value="1"/>
</dbReference>
<feature type="binding site" evidence="10">
    <location>
        <position position="244"/>
    </location>
    <ligand>
        <name>Zn(2+)</name>
        <dbReference type="ChEBI" id="CHEBI:29105"/>
    </ligand>
</feature>
<reference evidence="13 14" key="1">
    <citation type="submission" date="2021-03" db="EMBL/GenBank/DDBJ databases">
        <title>Genomic Encyclopedia of Type Strains, Phase IV (KMG-IV): sequencing the most valuable type-strain genomes for metagenomic binning, comparative biology and taxonomic classification.</title>
        <authorList>
            <person name="Goeker M."/>
        </authorList>
    </citation>
    <scope>NUCLEOTIDE SEQUENCE [LARGE SCALE GENOMIC DNA]</scope>
    <source>
        <strain evidence="13 14">DSM 24738</strain>
    </source>
</reference>
<dbReference type="Pfam" id="PF03193">
    <property type="entry name" value="RsgA_GTPase"/>
    <property type="match status" value="1"/>
</dbReference>
<dbReference type="PANTHER" id="PTHR32120">
    <property type="entry name" value="SMALL RIBOSOMAL SUBUNIT BIOGENESIS GTPASE RSGA"/>
    <property type="match status" value="1"/>
</dbReference>
<keyword evidence="8 10" id="KW-0694">RNA-binding</keyword>
<keyword evidence="2 10" id="KW-0690">Ribosome biogenesis</keyword>
<organism evidence="13 14">
    <name type="scientific">Ammoniphilus resinae</name>
    <dbReference type="NCBI Taxonomy" id="861532"/>
    <lineage>
        <taxon>Bacteria</taxon>
        <taxon>Bacillati</taxon>
        <taxon>Bacillota</taxon>
        <taxon>Bacilli</taxon>
        <taxon>Bacillales</taxon>
        <taxon>Paenibacillaceae</taxon>
        <taxon>Aneurinibacillus group</taxon>
        <taxon>Ammoniphilus</taxon>
    </lineage>
</organism>
<dbReference type="InterPro" id="IPR027417">
    <property type="entry name" value="P-loop_NTPase"/>
</dbReference>
<comment type="function">
    <text evidence="10">One of several proteins that assist in the late maturation steps of the functional core of the 30S ribosomal subunit. Helps release RbfA from mature subunits. May play a role in the assembly of ribosomal proteins into the subunit. Circularly permuted GTPase that catalyzes slow GTP hydrolysis, GTPase activity is stimulated by the 30S ribosomal subunit.</text>
</comment>
<dbReference type="Proteomes" id="UP001519343">
    <property type="component" value="Unassembled WGS sequence"/>
</dbReference>
<dbReference type="HAMAP" id="MF_01820">
    <property type="entry name" value="GTPase_RsgA"/>
    <property type="match status" value="1"/>
</dbReference>
<accession>A0ABS4GKU7</accession>
<dbReference type="InterPro" id="IPR012340">
    <property type="entry name" value="NA-bd_OB-fold"/>
</dbReference>
<dbReference type="InterPro" id="IPR030378">
    <property type="entry name" value="G_CP_dom"/>
</dbReference>
<keyword evidence="1 10" id="KW-0963">Cytoplasm</keyword>
<dbReference type="EMBL" id="JAGGKT010000001">
    <property type="protein sequence ID" value="MBP1930727.1"/>
    <property type="molecule type" value="Genomic_DNA"/>
</dbReference>
<keyword evidence="5 10" id="KW-0547">Nucleotide-binding</keyword>
<dbReference type="Gene3D" id="1.10.40.50">
    <property type="entry name" value="Probable gtpase engc, domain 3"/>
    <property type="match status" value="1"/>
</dbReference>
<keyword evidence="4 10" id="KW-0699">rRNA-binding</keyword>
<dbReference type="InterPro" id="IPR004881">
    <property type="entry name" value="Ribosome_biogen_GTPase_RsgA"/>
</dbReference>
<keyword evidence="6 10" id="KW-0378">Hydrolase</keyword>
<feature type="binding site" evidence="10">
    <location>
        <position position="257"/>
    </location>
    <ligand>
        <name>Zn(2+)</name>
        <dbReference type="ChEBI" id="CHEBI:29105"/>
    </ligand>
</feature>
<dbReference type="PROSITE" id="PS51721">
    <property type="entry name" value="G_CP"/>
    <property type="match status" value="1"/>
</dbReference>
<sequence length="290" mass="32856">MPEGRIIKALSGYYYVLDGETVWQCRARGVFKKKKISPLVGDLVEYDQERNQEGFIQQIFERNTELVRPPIANVDQAVLVFSLAEPQISLLLLDKFLVHTESAGVKSIICLSKSDLVSTEKFQPIVSLYEKLGYDVLVTHQLKTDPSAQIRQLLPGHISVFAGQSGVGKSTLLNSIIPGANLLTGNISERLGRGKHTTRHVELIPYQGGFVADTPGFSQLDFFDIEPEHLSHYFVELRQYLPDCKYRGCLHVSEPQCAIVSALQRGEIAESRYNHYLQFLKEMKEKKRRY</sequence>
<evidence type="ECO:0000256" key="3">
    <source>
        <dbReference type="ARBA" id="ARBA00022723"/>
    </source>
</evidence>
<feature type="domain" description="EngC GTPase" evidence="11">
    <location>
        <begin position="72"/>
        <end position="218"/>
    </location>
</feature>
<comment type="cofactor">
    <cofactor evidence="10">
        <name>Zn(2+)</name>
        <dbReference type="ChEBI" id="CHEBI:29105"/>
    </cofactor>
    <text evidence="10">Binds 1 zinc ion per subunit.</text>
</comment>
<evidence type="ECO:0000256" key="9">
    <source>
        <dbReference type="ARBA" id="ARBA00023134"/>
    </source>
</evidence>
<keyword evidence="9 10" id="KW-0342">GTP-binding</keyword>
<comment type="caution">
    <text evidence="13">The sequence shown here is derived from an EMBL/GenBank/DDBJ whole genome shotgun (WGS) entry which is preliminary data.</text>
</comment>
<evidence type="ECO:0000256" key="10">
    <source>
        <dbReference type="HAMAP-Rule" id="MF_01820"/>
    </source>
</evidence>
<evidence type="ECO:0000259" key="11">
    <source>
        <dbReference type="PROSITE" id="PS50936"/>
    </source>
</evidence>
<dbReference type="RefSeq" id="WP_209808802.1">
    <property type="nucleotide sequence ID" value="NZ_JAGGKT010000001.1"/>
</dbReference>
<gene>
    <name evidence="10" type="primary">rsgA</name>
    <name evidence="13" type="ORF">J2Z37_000714</name>
</gene>
<evidence type="ECO:0000256" key="5">
    <source>
        <dbReference type="ARBA" id="ARBA00022741"/>
    </source>
</evidence>
<feature type="binding site" evidence="10">
    <location>
        <position position="251"/>
    </location>
    <ligand>
        <name>Zn(2+)</name>
        <dbReference type="ChEBI" id="CHEBI:29105"/>
    </ligand>
</feature>
<dbReference type="SUPFAM" id="SSF52540">
    <property type="entry name" value="P-loop containing nucleoside triphosphate hydrolases"/>
    <property type="match status" value="1"/>
</dbReference>
<feature type="binding site" evidence="10">
    <location>
        <begin position="163"/>
        <end position="171"/>
    </location>
    <ligand>
        <name>GTP</name>
        <dbReference type="ChEBI" id="CHEBI:37565"/>
    </ligand>
</feature>
<keyword evidence="3 10" id="KW-0479">Metal-binding</keyword>
<keyword evidence="7 10" id="KW-0862">Zinc</keyword>
<feature type="binding site" evidence="10">
    <location>
        <position position="249"/>
    </location>
    <ligand>
        <name>Zn(2+)</name>
        <dbReference type="ChEBI" id="CHEBI:29105"/>
    </ligand>
</feature>
<feature type="binding site" evidence="10">
    <location>
        <begin position="112"/>
        <end position="115"/>
    </location>
    <ligand>
        <name>GTP</name>
        <dbReference type="ChEBI" id="CHEBI:37565"/>
    </ligand>
</feature>
<dbReference type="EC" id="3.6.1.-" evidence="10"/>
<evidence type="ECO:0000256" key="7">
    <source>
        <dbReference type="ARBA" id="ARBA00022833"/>
    </source>
</evidence>
<evidence type="ECO:0000256" key="2">
    <source>
        <dbReference type="ARBA" id="ARBA00022517"/>
    </source>
</evidence>
<dbReference type="Gene3D" id="2.40.50.140">
    <property type="entry name" value="Nucleic acid-binding proteins"/>
    <property type="match status" value="1"/>
</dbReference>
<evidence type="ECO:0000256" key="1">
    <source>
        <dbReference type="ARBA" id="ARBA00022490"/>
    </source>
</evidence>
<dbReference type="NCBIfam" id="TIGR00157">
    <property type="entry name" value="ribosome small subunit-dependent GTPase A"/>
    <property type="match status" value="1"/>
</dbReference>
<evidence type="ECO:0000256" key="4">
    <source>
        <dbReference type="ARBA" id="ARBA00022730"/>
    </source>
</evidence>
<evidence type="ECO:0000256" key="8">
    <source>
        <dbReference type="ARBA" id="ARBA00022884"/>
    </source>
</evidence>
<dbReference type="InterPro" id="IPR010914">
    <property type="entry name" value="RsgA_GTPase_dom"/>
</dbReference>
<evidence type="ECO:0000313" key="14">
    <source>
        <dbReference type="Proteomes" id="UP001519343"/>
    </source>
</evidence>
<dbReference type="PANTHER" id="PTHR32120:SF11">
    <property type="entry name" value="SMALL RIBOSOMAL SUBUNIT BIOGENESIS GTPASE RSGA 1, MITOCHONDRIAL-RELATED"/>
    <property type="match status" value="1"/>
</dbReference>
<proteinExistence type="inferred from homology"/>
<comment type="similarity">
    <text evidence="10">Belongs to the TRAFAC class YlqF/YawG GTPase family. RsgA subfamily.</text>
</comment>
<protein>
    <recommendedName>
        <fullName evidence="10">Small ribosomal subunit biogenesis GTPase RsgA</fullName>
        <ecNumber evidence="10">3.6.1.-</ecNumber>
    </recommendedName>
</protein>
<dbReference type="Pfam" id="PF16745">
    <property type="entry name" value="RsgA_N"/>
    <property type="match status" value="1"/>
</dbReference>
<dbReference type="GO" id="GO:0016787">
    <property type="term" value="F:hydrolase activity"/>
    <property type="evidence" value="ECO:0007669"/>
    <property type="project" value="UniProtKB-KW"/>
</dbReference>
<keyword evidence="14" id="KW-1185">Reference proteome</keyword>
<evidence type="ECO:0000259" key="12">
    <source>
        <dbReference type="PROSITE" id="PS51721"/>
    </source>
</evidence>
<dbReference type="SUPFAM" id="SSF50249">
    <property type="entry name" value="Nucleic acid-binding proteins"/>
    <property type="match status" value="1"/>
</dbReference>
<comment type="subcellular location">
    <subcellularLocation>
        <location evidence="10">Cytoplasm</location>
    </subcellularLocation>
</comment>
<evidence type="ECO:0000256" key="6">
    <source>
        <dbReference type="ARBA" id="ARBA00022801"/>
    </source>
</evidence>
<feature type="domain" description="CP-type G" evidence="12">
    <location>
        <begin position="63"/>
        <end position="220"/>
    </location>
</feature>